<dbReference type="SUPFAM" id="SSF103378">
    <property type="entry name" value="2-methylcitrate dehydratase PrpD"/>
    <property type="match status" value="1"/>
</dbReference>
<feature type="domain" description="MmgE/PrpD N-terminal" evidence="2">
    <location>
        <begin position="25"/>
        <end position="240"/>
    </location>
</feature>
<proteinExistence type="inferred from homology"/>
<evidence type="ECO:0000313" key="5">
    <source>
        <dbReference type="Proteomes" id="UP000679335"/>
    </source>
</evidence>
<dbReference type="Pfam" id="PF03972">
    <property type="entry name" value="MmgE_PrpD_N"/>
    <property type="match status" value="1"/>
</dbReference>
<reference evidence="4 5" key="1">
    <citation type="submission" date="2021-05" db="EMBL/GenBank/DDBJ databases">
        <title>Novel species in genus Cellulomonas.</title>
        <authorList>
            <person name="Zhang G."/>
        </authorList>
    </citation>
    <scope>NUCLEOTIDE SEQUENCE [LARGE SCALE GENOMIC DNA]</scope>
    <source>
        <strain evidence="5">zg-ZUI157</strain>
    </source>
</reference>
<protein>
    <submittedName>
        <fullName evidence="4">MmgE/PrpD family protein</fullName>
    </submittedName>
</protein>
<dbReference type="InterPro" id="IPR045337">
    <property type="entry name" value="MmgE_PrpD_C"/>
</dbReference>
<dbReference type="Gene3D" id="3.30.1330.120">
    <property type="entry name" value="2-methylcitrate dehydratase PrpD"/>
    <property type="match status" value="1"/>
</dbReference>
<name>A0ABX8GFM2_9CELL</name>
<dbReference type="InterPro" id="IPR042188">
    <property type="entry name" value="MmgE/PrpD_sf_2"/>
</dbReference>
<feature type="domain" description="MmgE/PrpD C-terminal" evidence="3">
    <location>
        <begin position="271"/>
        <end position="420"/>
    </location>
</feature>
<comment type="similarity">
    <text evidence="1">Belongs to the PrpD family.</text>
</comment>
<evidence type="ECO:0000313" key="4">
    <source>
        <dbReference type="EMBL" id="QWC14638.1"/>
    </source>
</evidence>
<dbReference type="InterPro" id="IPR036148">
    <property type="entry name" value="MmgE/PrpD_sf"/>
</dbReference>
<dbReference type="EMBL" id="CP076023">
    <property type="protein sequence ID" value="QWC14638.1"/>
    <property type="molecule type" value="Genomic_DNA"/>
</dbReference>
<dbReference type="Gene3D" id="1.10.4100.10">
    <property type="entry name" value="2-methylcitrate dehydratase PrpD"/>
    <property type="match status" value="1"/>
</dbReference>
<keyword evidence="5" id="KW-1185">Reference proteome</keyword>
<dbReference type="PANTHER" id="PTHR16943">
    <property type="entry name" value="2-METHYLCITRATE DEHYDRATASE-RELATED"/>
    <property type="match status" value="1"/>
</dbReference>
<dbReference type="InterPro" id="IPR005656">
    <property type="entry name" value="MmgE_PrpD"/>
</dbReference>
<dbReference type="RefSeq" id="WP_208195142.1">
    <property type="nucleotide sequence ID" value="NZ_CP076023.1"/>
</dbReference>
<dbReference type="InterPro" id="IPR042183">
    <property type="entry name" value="MmgE/PrpD_sf_1"/>
</dbReference>
<evidence type="ECO:0000256" key="1">
    <source>
        <dbReference type="ARBA" id="ARBA00006174"/>
    </source>
</evidence>
<dbReference type="PANTHER" id="PTHR16943:SF8">
    <property type="entry name" value="2-METHYLCITRATE DEHYDRATASE"/>
    <property type="match status" value="1"/>
</dbReference>
<organism evidence="4 5">
    <name type="scientific">Cellulomonas dongxiuzhuiae</name>
    <dbReference type="NCBI Taxonomy" id="2819979"/>
    <lineage>
        <taxon>Bacteria</taxon>
        <taxon>Bacillati</taxon>
        <taxon>Actinomycetota</taxon>
        <taxon>Actinomycetes</taxon>
        <taxon>Micrococcales</taxon>
        <taxon>Cellulomonadaceae</taxon>
        <taxon>Cellulomonas</taxon>
    </lineage>
</organism>
<sequence length="459" mass="47061">MSATTLLAEAVNGAGVAPRPENHPRLADMVLDVLGCTLAGVGERAPRACRDGAVAAPGDATVFGTGTGLAPADAALANGAAAHALDFDDVQQPWFGHPSAVLVPAVWAAADVESARGRPVTGADVLEAVHTGLVVGDGIGALLNTAHYDAGWHPTGTIGTLAAAAATAHLWGLDVRQTADALGLAAASSGGLRVSFGSDAKPLQAGLAARAGLTAAGLARAGARSAAETIEGAHGFAATHGAAGAITSTLLADALEVARDQALARISFKRYPSCSATNAALDGVLELRAECGGRTVRTIACEIDPLAVRLLVHHRPEVPAQAKFSLEYCLAAAWVRGHLDLTDFTPEAVADPRVRDLMDRIAVRPAGPMVSTGDFPAHLTVTFDDGTTATRHVLRAQGRPELPLGRAALQDKFAANVAHHPAWLAAGDMILSLPDCDDLRVVSDILRRQAPATTKESVR</sequence>
<accession>A0ABX8GFM2</accession>
<dbReference type="Pfam" id="PF19305">
    <property type="entry name" value="MmgE_PrpD_C"/>
    <property type="match status" value="1"/>
</dbReference>
<evidence type="ECO:0000259" key="2">
    <source>
        <dbReference type="Pfam" id="PF03972"/>
    </source>
</evidence>
<dbReference type="Proteomes" id="UP000679335">
    <property type="component" value="Chromosome"/>
</dbReference>
<gene>
    <name evidence="4" type="ORF">KKR89_09585</name>
</gene>
<dbReference type="InterPro" id="IPR045336">
    <property type="entry name" value="MmgE_PrpD_N"/>
</dbReference>
<evidence type="ECO:0000259" key="3">
    <source>
        <dbReference type="Pfam" id="PF19305"/>
    </source>
</evidence>